<dbReference type="EMBL" id="JABANP010000773">
    <property type="protein sequence ID" value="KAF4679172.1"/>
    <property type="molecule type" value="Genomic_DNA"/>
</dbReference>
<keyword evidence="3 6" id="KW-0808">Transferase</keyword>
<gene>
    <name evidence="9" type="ORF">FOZ60_015398</name>
</gene>
<comment type="caution">
    <text evidence="9">The sequence shown here is derived from an EMBL/GenBank/DDBJ whole genome shotgun (WGS) entry which is preliminary data.</text>
</comment>
<dbReference type="GO" id="GO:0001510">
    <property type="term" value="P:RNA methylation"/>
    <property type="evidence" value="ECO:0007669"/>
    <property type="project" value="InterPro"/>
</dbReference>
<dbReference type="InterPro" id="IPR029063">
    <property type="entry name" value="SAM-dependent_MTases_sf"/>
</dbReference>
<dbReference type="Pfam" id="PF01189">
    <property type="entry name" value="Methyltr_RsmB-F"/>
    <property type="match status" value="1"/>
</dbReference>
<feature type="compositionally biased region" description="Basic residues" evidence="7">
    <location>
        <begin position="1"/>
        <end position="13"/>
    </location>
</feature>
<reference evidence="9 10" key="1">
    <citation type="submission" date="2020-04" db="EMBL/GenBank/DDBJ databases">
        <title>Perkinsus olseni comparative genomics.</title>
        <authorList>
            <person name="Bogema D.R."/>
        </authorList>
    </citation>
    <scope>NUCLEOTIDE SEQUENCE [LARGE SCALE GENOMIC DNA]</scope>
    <source>
        <strain evidence="9">00978-12</strain>
    </source>
</reference>
<organism evidence="9 10">
    <name type="scientific">Perkinsus olseni</name>
    <name type="common">Perkinsus atlanticus</name>
    <dbReference type="NCBI Taxonomy" id="32597"/>
    <lineage>
        <taxon>Eukaryota</taxon>
        <taxon>Sar</taxon>
        <taxon>Alveolata</taxon>
        <taxon>Perkinsozoa</taxon>
        <taxon>Perkinsea</taxon>
        <taxon>Perkinsida</taxon>
        <taxon>Perkinsidae</taxon>
        <taxon>Perkinsus</taxon>
    </lineage>
</organism>
<dbReference type="Gene3D" id="3.40.50.150">
    <property type="entry name" value="Vaccinia Virus protein VP39"/>
    <property type="match status" value="1"/>
</dbReference>
<evidence type="ECO:0000256" key="2">
    <source>
        <dbReference type="ARBA" id="ARBA00022603"/>
    </source>
</evidence>
<evidence type="ECO:0000256" key="7">
    <source>
        <dbReference type="SAM" id="MobiDB-lite"/>
    </source>
</evidence>
<dbReference type="GO" id="GO:0008173">
    <property type="term" value="F:RNA methyltransferase activity"/>
    <property type="evidence" value="ECO:0007669"/>
    <property type="project" value="InterPro"/>
</dbReference>
<evidence type="ECO:0000313" key="10">
    <source>
        <dbReference type="Proteomes" id="UP000541610"/>
    </source>
</evidence>
<dbReference type="PROSITE" id="PS01153">
    <property type="entry name" value="NOL1_NOP2_SUN"/>
    <property type="match status" value="1"/>
</dbReference>
<evidence type="ECO:0000256" key="5">
    <source>
        <dbReference type="ARBA" id="ARBA00022884"/>
    </source>
</evidence>
<evidence type="ECO:0000259" key="8">
    <source>
        <dbReference type="PROSITE" id="PS51686"/>
    </source>
</evidence>
<feature type="compositionally biased region" description="Polar residues" evidence="7">
    <location>
        <begin position="21"/>
        <end position="34"/>
    </location>
</feature>
<dbReference type="PROSITE" id="PS51686">
    <property type="entry name" value="SAM_MT_RSMB_NOP"/>
    <property type="match status" value="1"/>
</dbReference>
<dbReference type="PANTHER" id="PTHR22808:SF1">
    <property type="entry name" value="RNA CYTOSINE-C(5)-METHYLTRANSFERASE NSUN2-RELATED"/>
    <property type="match status" value="1"/>
</dbReference>
<dbReference type="SUPFAM" id="SSF53335">
    <property type="entry name" value="S-adenosyl-L-methionine-dependent methyltransferases"/>
    <property type="match status" value="1"/>
</dbReference>
<dbReference type="Proteomes" id="UP000541610">
    <property type="component" value="Unassembled WGS sequence"/>
</dbReference>
<dbReference type="PANTHER" id="PTHR22808">
    <property type="entry name" value="NCL1 YEAST -RELATED NOL1/NOP2/FMU SUN DOMAIN-CONTAINING"/>
    <property type="match status" value="1"/>
</dbReference>
<dbReference type="InterPro" id="IPR001678">
    <property type="entry name" value="MeTrfase_RsmB-F_NOP2_dom"/>
</dbReference>
<protein>
    <recommendedName>
        <fullName evidence="8">SAM-dependent MTase RsmB/NOP-type domain-containing protein</fullName>
    </recommendedName>
</protein>
<proteinExistence type="inferred from homology"/>
<feature type="binding site" evidence="6">
    <location>
        <position position="235"/>
    </location>
    <ligand>
        <name>S-adenosyl-L-methionine</name>
        <dbReference type="ChEBI" id="CHEBI:59789"/>
    </ligand>
</feature>
<comment type="caution">
    <text evidence="6">Lacks conserved residue(s) required for the propagation of feature annotation.</text>
</comment>
<sequence>MGKKGKNYYKRKGLGGDQHHQSQGAEQGQENQGPSGWRYDSRGDKPTFQSDAFDEYYNTQALLPPEEWKETVECLRTPLPTSFRVMDLGVSSEIVKEQAKKFQEEISKLHPGQFQELPFVKDGYQETVSMLPALALKGELQQDSLVLDICSAPGSKTSQLLEMLNECPRPDPSKPPEGMVVANELVVKRAHLLIHRLRHHNSPNLVVTAHAGQAFPSCFDGATGRKIEFDAALCDAPCSGDGTLRKSPDLWSRWHPNAGLSCHRLQRSILKRTATLVKVGGVIVYSTCALNPIEDEAVVGSVVAASEGALELSVWKEPPQGLKYEKGVSSWKVKSGGRWFSNFEDAERELGEGKNARLVKSSMFPQASEGVDLSKCVRVYPHLQVTICDPS</sequence>
<feature type="binding site" evidence="6">
    <location>
        <begin position="150"/>
        <end position="156"/>
    </location>
    <ligand>
        <name>S-adenosyl-L-methionine</name>
        <dbReference type="ChEBI" id="CHEBI:59789"/>
    </ligand>
</feature>
<evidence type="ECO:0000256" key="3">
    <source>
        <dbReference type="ARBA" id="ARBA00022679"/>
    </source>
</evidence>
<keyword evidence="4 6" id="KW-0949">S-adenosyl-L-methionine</keyword>
<dbReference type="InterPro" id="IPR049560">
    <property type="entry name" value="MeTrfase_RsmB-F_NOP2_cat"/>
</dbReference>
<dbReference type="OrthoDB" id="6093671at2759"/>
<name>A0A7J6N5G9_PEROL</name>
<dbReference type="InterPro" id="IPR023267">
    <property type="entry name" value="RCMT"/>
</dbReference>
<keyword evidence="5 6" id="KW-0694">RNA-binding</keyword>
<dbReference type="InterPro" id="IPR018314">
    <property type="entry name" value="RsmB/NOL1/NOP2-like_CS"/>
</dbReference>
<dbReference type="PRINTS" id="PR02008">
    <property type="entry name" value="RCMTFAMILY"/>
</dbReference>
<dbReference type="GO" id="GO:0003723">
    <property type="term" value="F:RNA binding"/>
    <property type="evidence" value="ECO:0007669"/>
    <property type="project" value="UniProtKB-UniRule"/>
</dbReference>
<feature type="binding site" evidence="6">
    <location>
        <position position="184"/>
    </location>
    <ligand>
        <name>S-adenosyl-L-methionine</name>
        <dbReference type="ChEBI" id="CHEBI:59789"/>
    </ligand>
</feature>
<accession>A0A7J6N5G9</accession>
<evidence type="ECO:0000313" key="9">
    <source>
        <dbReference type="EMBL" id="KAF4679172.1"/>
    </source>
</evidence>
<feature type="domain" description="SAM-dependent MTase RsmB/NOP-type" evidence="8">
    <location>
        <begin position="55"/>
        <end position="346"/>
    </location>
</feature>
<dbReference type="AlphaFoldDB" id="A0A7J6N5G9"/>
<keyword evidence="2 6" id="KW-0489">Methyltransferase</keyword>
<evidence type="ECO:0000256" key="4">
    <source>
        <dbReference type="ARBA" id="ARBA00022691"/>
    </source>
</evidence>
<evidence type="ECO:0000256" key="6">
    <source>
        <dbReference type="PROSITE-ProRule" id="PRU01023"/>
    </source>
</evidence>
<feature type="active site" description="Nucleophile" evidence="6">
    <location>
        <position position="288"/>
    </location>
</feature>
<feature type="region of interest" description="Disordered" evidence="7">
    <location>
        <begin position="1"/>
        <end position="50"/>
    </location>
</feature>
<evidence type="ECO:0000256" key="1">
    <source>
        <dbReference type="ARBA" id="ARBA00007494"/>
    </source>
</evidence>
<comment type="similarity">
    <text evidence="1 6">Belongs to the class I-like SAM-binding methyltransferase superfamily. RsmB/NOP family.</text>
</comment>